<feature type="chain" id="PRO_5041401561" description="TPR repeat protein" evidence="1">
    <location>
        <begin position="26"/>
        <end position="462"/>
    </location>
</feature>
<protein>
    <recommendedName>
        <fullName evidence="4">TPR repeat protein</fullName>
    </recommendedName>
</protein>
<keyword evidence="3" id="KW-1185">Reference proteome</keyword>
<dbReference type="SUPFAM" id="SSF48452">
    <property type="entry name" value="TPR-like"/>
    <property type="match status" value="1"/>
</dbReference>
<evidence type="ECO:0008006" key="4">
    <source>
        <dbReference type="Google" id="ProtNLM"/>
    </source>
</evidence>
<dbReference type="EMBL" id="AP027272">
    <property type="protein sequence ID" value="BDX07567.1"/>
    <property type="molecule type" value="Genomic_DNA"/>
</dbReference>
<evidence type="ECO:0000313" key="2">
    <source>
        <dbReference type="EMBL" id="BDX07567.1"/>
    </source>
</evidence>
<reference evidence="2" key="1">
    <citation type="submission" date="2023-01" db="EMBL/GenBank/DDBJ databases">
        <title>Complete genome sequence of Planctobacterium marinum strain Dej080120_11.</title>
        <authorList>
            <person name="Ueki S."/>
            <person name="Maruyama F."/>
        </authorList>
    </citation>
    <scope>NUCLEOTIDE SEQUENCE</scope>
    <source>
        <strain evidence="2">Dej080120_11</strain>
    </source>
</reference>
<proteinExistence type="predicted"/>
<evidence type="ECO:0000256" key="1">
    <source>
        <dbReference type="SAM" id="SignalP"/>
    </source>
</evidence>
<evidence type="ECO:0000313" key="3">
    <source>
        <dbReference type="Proteomes" id="UP001333710"/>
    </source>
</evidence>
<feature type="signal peptide" evidence="1">
    <location>
        <begin position="1"/>
        <end position="25"/>
    </location>
</feature>
<gene>
    <name evidence="2" type="ORF">MACH26_30880</name>
</gene>
<name>A0AA48HQ18_9ALTE</name>
<dbReference type="SUPFAM" id="SSF56935">
    <property type="entry name" value="Porins"/>
    <property type="match status" value="1"/>
</dbReference>
<dbReference type="KEGG" id="pmaw:MACH26_30880"/>
<dbReference type="Proteomes" id="UP001333710">
    <property type="component" value="Chromosome"/>
</dbReference>
<dbReference type="AlphaFoldDB" id="A0AA48HQ18"/>
<dbReference type="Gene3D" id="1.25.40.10">
    <property type="entry name" value="Tetratricopeptide repeat domain"/>
    <property type="match status" value="1"/>
</dbReference>
<keyword evidence="1" id="KW-0732">Signal</keyword>
<dbReference type="RefSeq" id="WP_338293603.1">
    <property type="nucleotide sequence ID" value="NZ_AP027272.1"/>
</dbReference>
<sequence length="462" mass="51798">MPFRQKTAQYLSIMILATAGMPALAQSSNSNATATKASASESLPEDLKNLQTLIKQKRFSEAFALSNKLIEAWGGDPGFDLLAGQAAYGADYFQEAVFAFERVLLVKPDVLLARLYLAFSYFQVKNLGAAQTELTRLLKEDLKPADAQRVRNYLQQITELKSNAVQSHAFNVKLSQTYDSNANSGTTLDNLANIPVESPFYPIIGSLDESSLEQTDHSTDVGINYIYSRKLNQKSSISFNATYVNTQYNRQSQLDREILSMTGAFTDHYWGATVNFSGYVQPMILDSEFYRAAYGVSLDASWPVADNWQWLWGISYASVNVNANDDQDIHQYSGRTRLTYFGNTIHMFELGYGDDEGKQDNLVSTSNGKNFWLLSYTLVRPIGSEWLIIANSRYQDIEHDGINPAIGALRKEESFNLSLSLDYLLNVDWKISGGVTYTDKRSSVDIYAYDRTTATFSVTRSF</sequence>
<dbReference type="InterPro" id="IPR011990">
    <property type="entry name" value="TPR-like_helical_dom_sf"/>
</dbReference>
<accession>A0AA48HQ18</accession>
<organism evidence="2 3">
    <name type="scientific">Planctobacterium marinum</name>
    <dbReference type="NCBI Taxonomy" id="1631968"/>
    <lineage>
        <taxon>Bacteria</taxon>
        <taxon>Pseudomonadati</taxon>
        <taxon>Pseudomonadota</taxon>
        <taxon>Gammaproteobacteria</taxon>
        <taxon>Alteromonadales</taxon>
        <taxon>Alteromonadaceae</taxon>
        <taxon>Planctobacterium</taxon>
    </lineage>
</organism>